<dbReference type="SUPFAM" id="SSF52058">
    <property type="entry name" value="L domain-like"/>
    <property type="match status" value="1"/>
</dbReference>
<feature type="region of interest" description="Disordered" evidence="3">
    <location>
        <begin position="1"/>
        <end position="58"/>
    </location>
</feature>
<organism evidence="4 5">
    <name type="scientific">Toxoplasma gondii GAB2-2007-GAL-DOM2</name>
    <dbReference type="NCBI Taxonomy" id="1130820"/>
    <lineage>
        <taxon>Eukaryota</taxon>
        <taxon>Sar</taxon>
        <taxon>Alveolata</taxon>
        <taxon>Apicomplexa</taxon>
        <taxon>Conoidasida</taxon>
        <taxon>Coccidia</taxon>
        <taxon>Eucoccidiorida</taxon>
        <taxon>Eimeriorina</taxon>
        <taxon>Sarcocystidae</taxon>
        <taxon>Toxoplasma</taxon>
    </lineage>
</organism>
<dbReference type="OrthoDB" id="6334211at2759"/>
<proteinExistence type="predicted"/>
<dbReference type="PANTHER" id="PTHR46652">
    <property type="entry name" value="LEUCINE-RICH REPEAT AND IQ DOMAIN-CONTAINING PROTEIN 1-RELATED"/>
    <property type="match status" value="1"/>
</dbReference>
<evidence type="ECO:0000256" key="3">
    <source>
        <dbReference type="SAM" id="MobiDB-lite"/>
    </source>
</evidence>
<keyword evidence="1" id="KW-0433">Leucine-rich repeat</keyword>
<name>A0A086KGH2_TOXGO</name>
<dbReference type="SMART" id="SM00365">
    <property type="entry name" value="LRR_SD22"/>
    <property type="match status" value="4"/>
</dbReference>
<comment type="caution">
    <text evidence="4">The sequence shown here is derived from an EMBL/GenBank/DDBJ whole genome shotgun (WGS) entry which is preliminary data.</text>
</comment>
<dbReference type="InterPro" id="IPR001611">
    <property type="entry name" value="Leu-rich_rpt"/>
</dbReference>
<accession>A0A086KGH2</accession>
<reference evidence="4 5" key="1">
    <citation type="submission" date="2014-02" db="EMBL/GenBank/DDBJ databases">
        <authorList>
            <person name="Sibley D."/>
            <person name="Venepally P."/>
            <person name="Karamycheva S."/>
            <person name="Hadjithomas M."/>
            <person name="Khan A."/>
            <person name="Brunk B."/>
            <person name="Roos D."/>
            <person name="Caler E."/>
            <person name="Lorenzi H."/>
        </authorList>
    </citation>
    <scope>NUCLEOTIDE SEQUENCE [LARGE SCALE GENOMIC DNA]</scope>
    <source>
        <strain evidence="4 5">GAB2-2007-GAL-DOM2</strain>
    </source>
</reference>
<evidence type="ECO:0000313" key="4">
    <source>
        <dbReference type="EMBL" id="KFG43490.1"/>
    </source>
</evidence>
<evidence type="ECO:0000256" key="1">
    <source>
        <dbReference type="ARBA" id="ARBA00022614"/>
    </source>
</evidence>
<dbReference type="EMBL" id="AHZU02000513">
    <property type="protein sequence ID" value="KFG43490.1"/>
    <property type="molecule type" value="Genomic_DNA"/>
</dbReference>
<dbReference type="Proteomes" id="UP000028837">
    <property type="component" value="Unassembled WGS sequence"/>
</dbReference>
<keyword evidence="2" id="KW-0677">Repeat</keyword>
<dbReference type="VEuPathDB" id="ToxoDB:TGDOM2_271285"/>
<evidence type="ECO:0000313" key="5">
    <source>
        <dbReference type="Proteomes" id="UP000028837"/>
    </source>
</evidence>
<dbReference type="InterPro" id="IPR050836">
    <property type="entry name" value="SDS22/Internalin_LRR"/>
</dbReference>
<protein>
    <submittedName>
        <fullName evidence="4">Leucine rich repeat-containing protein</fullName>
    </submittedName>
</protein>
<dbReference type="Gene3D" id="3.80.10.10">
    <property type="entry name" value="Ribonuclease Inhibitor"/>
    <property type="match status" value="2"/>
</dbReference>
<gene>
    <name evidence="4" type="ORF">TGDOM2_271285</name>
</gene>
<dbReference type="PROSITE" id="PS51450">
    <property type="entry name" value="LRR"/>
    <property type="match status" value="1"/>
</dbReference>
<dbReference type="PANTHER" id="PTHR46652:SF3">
    <property type="entry name" value="LEUCINE-RICH REPEAT-CONTAINING PROTEIN 9"/>
    <property type="match status" value="1"/>
</dbReference>
<dbReference type="AlphaFoldDB" id="A0A086KGH2"/>
<dbReference type="InterPro" id="IPR032675">
    <property type="entry name" value="LRR_dom_sf"/>
</dbReference>
<evidence type="ECO:0000256" key="2">
    <source>
        <dbReference type="ARBA" id="ARBA00022737"/>
    </source>
</evidence>
<feature type="compositionally biased region" description="Low complexity" evidence="3">
    <location>
        <begin position="1"/>
        <end position="33"/>
    </location>
</feature>
<sequence>MTHDLSPSSNNLFLSSNNCRVPSPSRQLQQQRRSPLDDDNEGFQQESPFGIDPSDSVGGSNPLEKDLLCAKLTSIGFSPDDFRPVLIEAQLSGLGLTSVNAIRDFRNLQIVRMRNNKLRCLHPLNLLTFLTVLDAANNEIESSEELMPNACLEVVDLSQNRIKRLGDWSFNPRLRILKLAGNAIASLEGNLRDNALLQHLDLSENLLESLEDLPPSLSIEELLVANNRIKSLQGVEALAKLAFLNAHGNRLTCLYPVSAETAPNLLHLDVGGNPEFRNVRLLTPLEKSSFFCSLNLFPGPLEEVDWLRVKVIHMLQHLEVLNGEPVTTEEKVKVEEAYGEEVEGQRRIWEAILPGEPFPDRRLLKAHDFI</sequence>
<dbReference type="Pfam" id="PF13855">
    <property type="entry name" value="LRR_8"/>
    <property type="match status" value="1"/>
</dbReference>